<dbReference type="PIRSF" id="PIRSF037847">
    <property type="entry name" value="NiaR"/>
    <property type="match status" value="1"/>
</dbReference>
<proteinExistence type="predicted"/>
<feature type="domain" description="3H" evidence="2">
    <location>
        <begin position="71"/>
        <end position="167"/>
    </location>
</feature>
<accession>A0A3G2R9N6</accession>
<dbReference type="PANTHER" id="PTHR40068">
    <property type="entry name" value="TRANSCRIPTION REPRESSOR NIAR-RELATED"/>
    <property type="match status" value="1"/>
</dbReference>
<dbReference type="InterPro" id="IPR004173">
    <property type="entry name" value="3H_domain"/>
</dbReference>
<dbReference type="InterPro" id="IPR035922">
    <property type="entry name" value="3H_dom_sf"/>
</dbReference>
<dbReference type="Pfam" id="PF08279">
    <property type="entry name" value="HTH_11"/>
    <property type="match status" value="1"/>
</dbReference>
<dbReference type="KEGG" id="bacg:D2962_15055"/>
<dbReference type="SUPFAM" id="SSF46785">
    <property type="entry name" value="Winged helix' DNA-binding domain"/>
    <property type="match status" value="1"/>
</dbReference>
<dbReference type="InterPro" id="IPR036388">
    <property type="entry name" value="WH-like_DNA-bd_sf"/>
</dbReference>
<dbReference type="InterPro" id="IPR013196">
    <property type="entry name" value="HTH_11"/>
</dbReference>
<organism evidence="4 5">
    <name type="scientific">Biomaibacter acetigenes</name>
    <dbReference type="NCBI Taxonomy" id="2316383"/>
    <lineage>
        <taxon>Bacteria</taxon>
        <taxon>Bacillati</taxon>
        <taxon>Bacillota</taxon>
        <taxon>Clostridia</taxon>
        <taxon>Thermosediminibacterales</taxon>
        <taxon>Tepidanaerobacteraceae</taxon>
        <taxon>Biomaibacter</taxon>
    </lineage>
</organism>
<dbReference type="SUPFAM" id="SSF75500">
    <property type="entry name" value="Putative transcriptional regulator TM1602, C-terminal domain"/>
    <property type="match status" value="1"/>
</dbReference>
<evidence type="ECO:0000259" key="3">
    <source>
        <dbReference type="Pfam" id="PF08279"/>
    </source>
</evidence>
<dbReference type="InterPro" id="IPR036390">
    <property type="entry name" value="WH_DNA-bd_sf"/>
</dbReference>
<feature type="domain" description="Helix-turn-helix type 11" evidence="3">
    <location>
        <begin position="6"/>
        <end position="58"/>
    </location>
</feature>
<dbReference type="Gene3D" id="1.10.10.10">
    <property type="entry name" value="Winged helix-like DNA-binding domain superfamily/Winged helix DNA-binding domain"/>
    <property type="match status" value="1"/>
</dbReference>
<dbReference type="RefSeq" id="WP_122015462.1">
    <property type="nucleotide sequence ID" value="NZ_CP033169.1"/>
</dbReference>
<keyword evidence="5" id="KW-1185">Reference proteome</keyword>
<dbReference type="InterPro" id="IPR026043">
    <property type="entry name" value="NadR"/>
</dbReference>
<evidence type="ECO:0000313" key="4">
    <source>
        <dbReference type="EMBL" id="AYO31738.1"/>
    </source>
</evidence>
<keyword evidence="1" id="KW-0479">Metal-binding</keyword>
<keyword evidence="1" id="KW-0533">Nickel</keyword>
<sequence>MNTDERRAKIIELLRSEKRPFSGSELAGFFQVTRQVIVQDIAILRAAGNDIIATSQGYMMKQPYEFCSKKIAVCHAEEKTREELLTFVECGCKVIDVIVEHPLYGELRGMLMLQDSGDVEEFIKKVEKSNATLLSRLTRGVHLHTVEALNEDSIKKAEELLREKGVLLE</sequence>
<dbReference type="AlphaFoldDB" id="A0A3G2R9N6"/>
<feature type="binding site" evidence="1">
    <location>
        <position position="144"/>
    </location>
    <ligand>
        <name>Ni(2+)</name>
        <dbReference type="ChEBI" id="CHEBI:49786"/>
    </ligand>
</feature>
<dbReference type="Pfam" id="PF02829">
    <property type="entry name" value="3H"/>
    <property type="match status" value="1"/>
</dbReference>
<dbReference type="EMBL" id="CP033169">
    <property type="protein sequence ID" value="AYO31738.1"/>
    <property type="molecule type" value="Genomic_DNA"/>
</dbReference>
<feature type="binding site" evidence="1">
    <location>
        <position position="75"/>
    </location>
    <ligand>
        <name>Ni(2+)</name>
        <dbReference type="ChEBI" id="CHEBI:49786"/>
    </ligand>
</feature>
<dbReference type="GO" id="GO:0046872">
    <property type="term" value="F:metal ion binding"/>
    <property type="evidence" value="ECO:0007669"/>
    <property type="project" value="UniProtKB-KW"/>
</dbReference>
<dbReference type="PANTHER" id="PTHR40068:SF1">
    <property type="entry name" value="TRANSCRIPTION REPRESSOR NIAR-RELATED"/>
    <property type="match status" value="1"/>
</dbReference>
<feature type="binding site" evidence="1">
    <location>
        <position position="83"/>
    </location>
    <ligand>
        <name>Ni(2+)</name>
        <dbReference type="ChEBI" id="CHEBI:49786"/>
    </ligand>
</feature>
<gene>
    <name evidence="4" type="ORF">D2962_15055</name>
</gene>
<evidence type="ECO:0000256" key="1">
    <source>
        <dbReference type="PIRSR" id="PIRSR037847-1"/>
    </source>
</evidence>
<protein>
    <submittedName>
        <fullName evidence="4">Transcription repressor NadR</fullName>
    </submittedName>
</protein>
<evidence type="ECO:0000313" key="5">
    <source>
        <dbReference type="Proteomes" id="UP000280960"/>
    </source>
</evidence>
<dbReference type="Proteomes" id="UP000280960">
    <property type="component" value="Chromosome"/>
</dbReference>
<name>A0A3G2R9N6_9FIRM</name>
<dbReference type="Gene3D" id="3.30.1340.20">
    <property type="entry name" value="3H domain"/>
    <property type="match status" value="1"/>
</dbReference>
<feature type="binding site" evidence="1">
    <location>
        <position position="142"/>
    </location>
    <ligand>
        <name>Ni(2+)</name>
        <dbReference type="ChEBI" id="CHEBI:49786"/>
    </ligand>
</feature>
<reference evidence="4 5" key="1">
    <citation type="submission" date="2018-10" db="EMBL/GenBank/DDBJ databases">
        <authorList>
            <person name="Zhang X."/>
        </authorList>
    </citation>
    <scope>NUCLEOTIDE SEQUENCE [LARGE SCALE GENOMIC DNA]</scope>
    <source>
        <strain evidence="4 5">SK-G1</strain>
    </source>
</reference>
<evidence type="ECO:0000259" key="2">
    <source>
        <dbReference type="Pfam" id="PF02829"/>
    </source>
</evidence>